<proteinExistence type="predicted"/>
<protein>
    <submittedName>
        <fullName evidence="2">Uncharacterized protein LOC136092063</fullName>
    </submittedName>
</protein>
<reference evidence="2" key="1">
    <citation type="submission" date="2025-08" db="UniProtKB">
        <authorList>
            <consortium name="RefSeq"/>
        </authorList>
    </citation>
    <scope>IDENTIFICATION</scope>
</reference>
<dbReference type="RefSeq" id="XP_065675853.1">
    <property type="nucleotide sequence ID" value="XM_065819781.1"/>
</dbReference>
<dbReference type="GeneID" id="136092063"/>
<evidence type="ECO:0000313" key="1">
    <source>
        <dbReference type="Proteomes" id="UP001652625"/>
    </source>
</evidence>
<sequence>MYQLYYFRFLESGETNLEYSFWRPYLTSVLTVSKSTTNQISAQKRAKVTVTNNLSTPFGLNKRSPLCSLPGFDVTKQLLQDIIHTLLESVIQYEVRLVLLKFINNGNLTLSQLNLAIQFHTYGYTETLSKPPPLKQCVFNGDKKYKLKYNAYQTQLFLRIFPFLLAPFVRSNDEYYSFIKTLLEIVNIIFSPHYLVHLPESIKLLGQLVRSLFFSFEAAHRYFKETAQKQNFKSLKFSLAKRCQFLECLNFGNSFAEKNSHPFFASDKKCGVLSSLSNDYLRTLRSDMDACSLLPGFEIKYAYKVSWIILYGTKYATNGIIAVSVIGDPPVPKIVQIKKITLISDYVYFKVNPYHTILFEKKFQSYCLEIESLISYTVPFKELVGYNVFHIKFSPNGLIYVSTKCNIDEYKNENRIFLNY</sequence>
<accession>A0ABM4DMR5</accession>
<dbReference type="Proteomes" id="UP001652625">
    <property type="component" value="Chromosome 15"/>
</dbReference>
<evidence type="ECO:0000313" key="2">
    <source>
        <dbReference type="RefSeq" id="XP_065675853.1"/>
    </source>
</evidence>
<organism evidence="1 2">
    <name type="scientific">Hydra vulgaris</name>
    <name type="common">Hydra</name>
    <name type="synonym">Hydra attenuata</name>
    <dbReference type="NCBI Taxonomy" id="6087"/>
    <lineage>
        <taxon>Eukaryota</taxon>
        <taxon>Metazoa</taxon>
        <taxon>Cnidaria</taxon>
        <taxon>Hydrozoa</taxon>
        <taxon>Hydroidolina</taxon>
        <taxon>Anthoathecata</taxon>
        <taxon>Aplanulata</taxon>
        <taxon>Hydridae</taxon>
        <taxon>Hydra</taxon>
    </lineage>
</organism>
<keyword evidence="1" id="KW-1185">Reference proteome</keyword>
<gene>
    <name evidence="2" type="primary">LOC136092063</name>
</gene>
<name>A0ABM4DMR5_HYDVU</name>